<dbReference type="PANTHER" id="PTHR31586:SF1">
    <property type="entry name" value="CYTOCHROME C OXIDASE ASSEMBLY PROTEIN COX20, MITOCHONDRIAL"/>
    <property type="match status" value="1"/>
</dbReference>
<dbReference type="GO" id="GO:0005743">
    <property type="term" value="C:mitochondrial inner membrane"/>
    <property type="evidence" value="ECO:0007669"/>
    <property type="project" value="UniProtKB-SubCell"/>
</dbReference>
<evidence type="ECO:0000256" key="1">
    <source>
        <dbReference type="ARBA" id="ARBA00004273"/>
    </source>
</evidence>
<dbReference type="InterPro" id="IPR022533">
    <property type="entry name" value="Cox20"/>
</dbReference>
<keyword evidence="6 9" id="KW-1133">Transmembrane helix</keyword>
<evidence type="ECO:0000256" key="4">
    <source>
        <dbReference type="ARBA" id="ARBA00022692"/>
    </source>
</evidence>
<keyword evidence="11" id="KW-1185">Reference proteome</keyword>
<sequence>MEEPPAVKPFFAGIPCMRSALLTGFSCGALMGLHRIRMGRPFVKAVDAAVLTFVATSGVSWFLCNQKLIAQERALEREMEAQGFKKDPGVFLDTDKDAEA</sequence>
<comment type="similarity">
    <text evidence="2">Belongs to the COX20 family.</text>
</comment>
<keyword evidence="4 9" id="KW-0812">Transmembrane</keyword>
<keyword evidence="5" id="KW-0999">Mitochondrion inner membrane</keyword>
<evidence type="ECO:0000313" key="10">
    <source>
        <dbReference type="EMBL" id="KAG5190939.1"/>
    </source>
</evidence>
<protein>
    <recommendedName>
        <fullName evidence="3">Cytochrome c oxidase assembly protein COX20, mitochondrial</fullName>
    </recommendedName>
</protein>
<dbReference type="Pfam" id="PF12597">
    <property type="entry name" value="Cox20"/>
    <property type="match status" value="1"/>
</dbReference>
<evidence type="ECO:0000256" key="3">
    <source>
        <dbReference type="ARBA" id="ARBA00017689"/>
    </source>
</evidence>
<gene>
    <name evidence="10" type="ORF">JKP88DRAFT_297510</name>
</gene>
<evidence type="ECO:0000256" key="8">
    <source>
        <dbReference type="ARBA" id="ARBA00023136"/>
    </source>
</evidence>
<dbReference type="EMBL" id="JAFCMP010000025">
    <property type="protein sequence ID" value="KAG5190939.1"/>
    <property type="molecule type" value="Genomic_DNA"/>
</dbReference>
<dbReference type="GO" id="GO:0033617">
    <property type="term" value="P:mitochondrial respiratory chain complex IV assembly"/>
    <property type="evidence" value="ECO:0007669"/>
    <property type="project" value="InterPro"/>
</dbReference>
<evidence type="ECO:0000256" key="6">
    <source>
        <dbReference type="ARBA" id="ARBA00022989"/>
    </source>
</evidence>
<evidence type="ECO:0000256" key="7">
    <source>
        <dbReference type="ARBA" id="ARBA00023128"/>
    </source>
</evidence>
<evidence type="ECO:0000313" key="11">
    <source>
        <dbReference type="Proteomes" id="UP000664859"/>
    </source>
</evidence>
<comment type="caution">
    <text evidence="10">The sequence shown here is derived from an EMBL/GenBank/DDBJ whole genome shotgun (WGS) entry which is preliminary data.</text>
</comment>
<proteinExistence type="inferred from homology"/>
<evidence type="ECO:0000256" key="9">
    <source>
        <dbReference type="SAM" id="Phobius"/>
    </source>
</evidence>
<name>A0A835ZHW9_9STRA</name>
<dbReference type="Proteomes" id="UP000664859">
    <property type="component" value="Unassembled WGS sequence"/>
</dbReference>
<evidence type="ECO:0000256" key="2">
    <source>
        <dbReference type="ARBA" id="ARBA00009575"/>
    </source>
</evidence>
<accession>A0A835ZHW9</accession>
<keyword evidence="7" id="KW-0496">Mitochondrion</keyword>
<dbReference type="PANTHER" id="PTHR31586">
    <property type="entry name" value="CYTOCHROME C OXIDASE PROTEIN 20"/>
    <property type="match status" value="1"/>
</dbReference>
<dbReference type="AlphaFoldDB" id="A0A835ZHW9"/>
<evidence type="ECO:0000256" key="5">
    <source>
        <dbReference type="ARBA" id="ARBA00022792"/>
    </source>
</evidence>
<organism evidence="10 11">
    <name type="scientific">Tribonema minus</name>
    <dbReference type="NCBI Taxonomy" id="303371"/>
    <lineage>
        <taxon>Eukaryota</taxon>
        <taxon>Sar</taxon>
        <taxon>Stramenopiles</taxon>
        <taxon>Ochrophyta</taxon>
        <taxon>PX clade</taxon>
        <taxon>Xanthophyceae</taxon>
        <taxon>Tribonematales</taxon>
        <taxon>Tribonemataceae</taxon>
        <taxon>Tribonema</taxon>
    </lineage>
</organism>
<reference evidence="10" key="1">
    <citation type="submission" date="2021-02" db="EMBL/GenBank/DDBJ databases">
        <title>First Annotated Genome of the Yellow-green Alga Tribonema minus.</title>
        <authorList>
            <person name="Mahan K.M."/>
        </authorList>
    </citation>
    <scope>NUCLEOTIDE SEQUENCE</scope>
    <source>
        <strain evidence="10">UTEX B ZZ1240</strain>
    </source>
</reference>
<keyword evidence="8 9" id="KW-0472">Membrane</keyword>
<feature type="transmembrane region" description="Helical" evidence="9">
    <location>
        <begin position="12"/>
        <end position="33"/>
    </location>
</feature>
<comment type="subcellular location">
    <subcellularLocation>
        <location evidence="1">Mitochondrion inner membrane</location>
    </subcellularLocation>
</comment>